<keyword evidence="4 5" id="KW-0472">Membrane</keyword>
<dbReference type="Pfam" id="PF02600">
    <property type="entry name" value="DsbB"/>
    <property type="match status" value="1"/>
</dbReference>
<feature type="transmembrane region" description="Helical" evidence="5">
    <location>
        <begin position="146"/>
        <end position="164"/>
    </location>
</feature>
<accession>A0ABM9AER2</accession>
<proteinExistence type="predicted"/>
<evidence type="ECO:0000256" key="2">
    <source>
        <dbReference type="ARBA" id="ARBA00022692"/>
    </source>
</evidence>
<comment type="subcellular location">
    <subcellularLocation>
        <location evidence="1">Membrane</location>
        <topology evidence="1">Multi-pass membrane protein</topology>
    </subcellularLocation>
</comment>
<reference evidence="6" key="1">
    <citation type="submission" date="2021-12" db="EMBL/GenBank/DDBJ databases">
        <authorList>
            <person name="Rodrigo-Torres L."/>
            <person name="Arahal R. D."/>
            <person name="Lucena T."/>
        </authorList>
    </citation>
    <scope>NUCLEOTIDE SEQUENCE</scope>
    <source>
        <strain evidence="6">CECT 8267</strain>
    </source>
</reference>
<gene>
    <name evidence="6" type="primary">dsbB_1</name>
    <name evidence="6" type="ORF">SIN8267_01538</name>
</gene>
<evidence type="ECO:0000313" key="7">
    <source>
        <dbReference type="Proteomes" id="UP000838100"/>
    </source>
</evidence>
<evidence type="ECO:0000256" key="3">
    <source>
        <dbReference type="ARBA" id="ARBA00022989"/>
    </source>
</evidence>
<evidence type="ECO:0000256" key="4">
    <source>
        <dbReference type="ARBA" id="ARBA00023136"/>
    </source>
</evidence>
<protein>
    <submittedName>
        <fullName evidence="6">Disulfide bond formation protein B</fullName>
    </submittedName>
</protein>
<name>A0ABM9AER2_9GAMM</name>
<dbReference type="SUPFAM" id="SSF158442">
    <property type="entry name" value="DsbB-like"/>
    <property type="match status" value="1"/>
</dbReference>
<comment type="caution">
    <text evidence="6">The sequence shown here is derived from an EMBL/GenBank/DDBJ whole genome shotgun (WGS) entry which is preliminary data.</text>
</comment>
<sequence length="183" mass="19793">MPSLLRDLNALGLLAVSFILLYAFNDQFIAGELPCPLCLLQRVGFAGVLAGLMLNVCFGCKPAHYSLAILSAVFGGAVALRQISLHVIPGTPAYGAPFLGFHFYTWAFICFAIIIIGLAIISSFNQQYQTASGFKSFRQQGRLPKVAIAVALLVVLTNALATFAECGPMVCPDNPVEYWLFNR</sequence>
<dbReference type="Gene3D" id="1.20.1550.10">
    <property type="entry name" value="DsbB-like"/>
    <property type="match status" value="1"/>
</dbReference>
<feature type="transmembrane region" description="Helical" evidence="5">
    <location>
        <begin position="41"/>
        <end position="58"/>
    </location>
</feature>
<evidence type="ECO:0000256" key="5">
    <source>
        <dbReference type="SAM" id="Phobius"/>
    </source>
</evidence>
<evidence type="ECO:0000313" key="6">
    <source>
        <dbReference type="EMBL" id="CAH0991432.1"/>
    </source>
</evidence>
<dbReference type="InterPro" id="IPR003752">
    <property type="entry name" value="DiS_bond_form_DsbB/BdbC"/>
</dbReference>
<dbReference type="RefSeq" id="WP_237444081.1">
    <property type="nucleotide sequence ID" value="NZ_CAKLPX010000001.1"/>
</dbReference>
<dbReference type="EMBL" id="CAKLPX010000001">
    <property type="protein sequence ID" value="CAH0991432.1"/>
    <property type="molecule type" value="Genomic_DNA"/>
</dbReference>
<organism evidence="6 7">
    <name type="scientific">Sinobacterium norvegicum</name>
    <dbReference type="NCBI Taxonomy" id="1641715"/>
    <lineage>
        <taxon>Bacteria</taxon>
        <taxon>Pseudomonadati</taxon>
        <taxon>Pseudomonadota</taxon>
        <taxon>Gammaproteobacteria</taxon>
        <taxon>Cellvibrionales</taxon>
        <taxon>Spongiibacteraceae</taxon>
        <taxon>Sinobacterium</taxon>
    </lineage>
</organism>
<keyword evidence="2 5" id="KW-0812">Transmembrane</keyword>
<dbReference type="InterPro" id="IPR023380">
    <property type="entry name" value="DsbB-like_sf"/>
</dbReference>
<keyword evidence="3 5" id="KW-1133">Transmembrane helix</keyword>
<evidence type="ECO:0000256" key="1">
    <source>
        <dbReference type="ARBA" id="ARBA00004141"/>
    </source>
</evidence>
<keyword evidence="7" id="KW-1185">Reference proteome</keyword>
<dbReference type="Proteomes" id="UP000838100">
    <property type="component" value="Unassembled WGS sequence"/>
</dbReference>
<feature type="transmembrane region" description="Helical" evidence="5">
    <location>
        <begin position="103"/>
        <end position="125"/>
    </location>
</feature>
<feature type="transmembrane region" description="Helical" evidence="5">
    <location>
        <begin position="65"/>
        <end position="83"/>
    </location>
</feature>